<organism evidence="1">
    <name type="scientific">Ignisphaera aggregans</name>
    <dbReference type="NCBI Taxonomy" id="334771"/>
    <lineage>
        <taxon>Archaea</taxon>
        <taxon>Thermoproteota</taxon>
        <taxon>Thermoprotei</taxon>
        <taxon>Desulfurococcales</taxon>
        <taxon>Desulfurococcaceae</taxon>
        <taxon>Ignisphaera</taxon>
    </lineage>
</organism>
<accession>A0A7C2Z928</accession>
<dbReference type="AlphaFoldDB" id="A0A7C2Z928"/>
<evidence type="ECO:0000313" key="1">
    <source>
        <dbReference type="EMBL" id="HEW52875.1"/>
    </source>
</evidence>
<comment type="caution">
    <text evidence="1">The sequence shown here is derived from an EMBL/GenBank/DDBJ whole genome shotgun (WGS) entry which is preliminary data.</text>
</comment>
<name>A0A7C2Z928_9CREN</name>
<proteinExistence type="predicted"/>
<dbReference type="EMBL" id="DSGT01000003">
    <property type="protein sequence ID" value="HEW52875.1"/>
    <property type="molecule type" value="Genomic_DNA"/>
</dbReference>
<reference evidence="1" key="1">
    <citation type="journal article" date="2020" name="mSystems">
        <title>Genome- and Community-Level Interaction Insights into Carbon Utilization and Element Cycling Functions of Hydrothermarchaeota in Hydrothermal Sediment.</title>
        <authorList>
            <person name="Zhou Z."/>
            <person name="Liu Y."/>
            <person name="Xu W."/>
            <person name="Pan J."/>
            <person name="Luo Z.H."/>
            <person name="Li M."/>
        </authorList>
    </citation>
    <scope>NUCLEOTIDE SEQUENCE [LARGE SCALE GENOMIC DNA]</scope>
    <source>
        <strain evidence="1">SpSt-16</strain>
    </source>
</reference>
<protein>
    <submittedName>
        <fullName evidence="1">Uncharacterized protein</fullName>
    </submittedName>
</protein>
<sequence length="129" mass="14760">MLDFVLTNLIESYTRKARFPIYLVVEFKTPHTRYRYTIVYKDADKIILLSPSNVVPLMGTTVGSVEKLIAMDLFQHVHSSELKCVRTVLPLSDDKLSIKYECKFNPLIIEITLLNSIVLALYIGSIHIT</sequence>
<gene>
    <name evidence="1" type="ORF">ENO77_01705</name>
</gene>